<dbReference type="EMBL" id="JBAHYK010000243">
    <property type="protein sequence ID" value="KAL0576156.1"/>
    <property type="molecule type" value="Genomic_DNA"/>
</dbReference>
<dbReference type="Proteomes" id="UP001465976">
    <property type="component" value="Unassembled WGS sequence"/>
</dbReference>
<proteinExistence type="predicted"/>
<gene>
    <name evidence="2" type="ORF">V5O48_005824</name>
</gene>
<protein>
    <submittedName>
        <fullName evidence="2">Uncharacterized protein</fullName>
    </submittedName>
</protein>
<organism evidence="2 3">
    <name type="scientific">Marasmius crinis-equi</name>
    <dbReference type="NCBI Taxonomy" id="585013"/>
    <lineage>
        <taxon>Eukaryota</taxon>
        <taxon>Fungi</taxon>
        <taxon>Dikarya</taxon>
        <taxon>Basidiomycota</taxon>
        <taxon>Agaricomycotina</taxon>
        <taxon>Agaricomycetes</taxon>
        <taxon>Agaricomycetidae</taxon>
        <taxon>Agaricales</taxon>
        <taxon>Marasmiineae</taxon>
        <taxon>Marasmiaceae</taxon>
        <taxon>Marasmius</taxon>
    </lineage>
</organism>
<evidence type="ECO:0000313" key="3">
    <source>
        <dbReference type="Proteomes" id="UP001465976"/>
    </source>
</evidence>
<comment type="caution">
    <text evidence="2">The sequence shown here is derived from an EMBL/GenBank/DDBJ whole genome shotgun (WGS) entry which is preliminary data.</text>
</comment>
<evidence type="ECO:0000313" key="2">
    <source>
        <dbReference type="EMBL" id="KAL0576156.1"/>
    </source>
</evidence>
<accession>A0ABR3FL74</accession>
<feature type="region of interest" description="Disordered" evidence="1">
    <location>
        <begin position="203"/>
        <end position="248"/>
    </location>
</feature>
<reference evidence="2 3" key="1">
    <citation type="submission" date="2024-02" db="EMBL/GenBank/DDBJ databases">
        <title>A draft genome for the cacao thread blight pathogen Marasmius crinis-equi.</title>
        <authorList>
            <person name="Cohen S.P."/>
            <person name="Baruah I.K."/>
            <person name="Amoako-Attah I."/>
            <person name="Bukari Y."/>
            <person name="Meinhardt L.W."/>
            <person name="Bailey B.A."/>
        </authorList>
    </citation>
    <scope>NUCLEOTIDE SEQUENCE [LARGE SCALE GENOMIC DNA]</scope>
    <source>
        <strain evidence="2 3">GH-76</strain>
    </source>
</reference>
<keyword evidence="3" id="KW-1185">Reference proteome</keyword>
<sequence>MVASSRLFTHFPANSYPAVPPVSLADIDELEKVLIRKELKYALINRIEAAAALRGIRDRRYGYGHLWTSWRVSLGVSHWPDVGRLYRKCIALGHWKRHYPCVSRPRFMTRRLRHEQLTDIEEMRALYDVLGEKKWSATYNAGGNTEVERARWIRFMWRERERPTLETLGAVLWRILDSPTDEEYDSGGWETDTATDSSWIVAEPDSDEDLDCFNQTDVEEEEEKDDGDMDPLEEAEVQDEVQSKREEV</sequence>
<feature type="compositionally biased region" description="Acidic residues" evidence="1">
    <location>
        <begin position="204"/>
        <end position="239"/>
    </location>
</feature>
<name>A0ABR3FL74_9AGAR</name>
<evidence type="ECO:0000256" key="1">
    <source>
        <dbReference type="SAM" id="MobiDB-lite"/>
    </source>
</evidence>